<evidence type="ECO:0000256" key="1">
    <source>
        <dbReference type="SAM" id="MobiDB-lite"/>
    </source>
</evidence>
<accession>A0A1J1H2L8</accession>
<evidence type="ECO:0000313" key="2">
    <source>
        <dbReference type="EMBL" id="CRG99147.1"/>
    </source>
</evidence>
<sequence>MENNNEEDMHVSTQLKGQLEKETEINEKEKDANLSLNVCEEQNKNDIESQVLKSKEMSPLTNIKESANLFAEHIAKEAKIKATEIISKNDRVQQEYSGIGLNTNQQNSYENCIHINKDYDYLNNSEDNNENEEILTENHPKKKILIGAKAVIPTGDKELLEKLKQRKI</sequence>
<name>A0A1J1H2L8_PLARL</name>
<gene>
    <name evidence="2" type="ORF">PRELSG_0612200</name>
</gene>
<feature type="region of interest" description="Disordered" evidence="1">
    <location>
        <begin position="1"/>
        <end position="21"/>
    </location>
</feature>
<reference evidence="2 3" key="1">
    <citation type="submission" date="2015-04" db="EMBL/GenBank/DDBJ databases">
        <authorList>
            <consortium name="Pathogen Informatics"/>
        </authorList>
    </citation>
    <scope>NUCLEOTIDE SEQUENCE [LARGE SCALE GENOMIC DNA]</scope>
    <source>
        <strain evidence="2 3">SGS1</strain>
    </source>
</reference>
<organism evidence="2 3">
    <name type="scientific">Plasmodium relictum</name>
    <dbReference type="NCBI Taxonomy" id="85471"/>
    <lineage>
        <taxon>Eukaryota</taxon>
        <taxon>Sar</taxon>
        <taxon>Alveolata</taxon>
        <taxon>Apicomplexa</taxon>
        <taxon>Aconoidasida</taxon>
        <taxon>Haemosporida</taxon>
        <taxon>Plasmodiidae</taxon>
        <taxon>Plasmodium</taxon>
        <taxon>Plasmodium (Haemamoeba)</taxon>
    </lineage>
</organism>
<dbReference type="VEuPathDB" id="PlasmoDB:PRELSG_0612200"/>
<dbReference type="RefSeq" id="XP_028532155.1">
    <property type="nucleotide sequence ID" value="XM_028675581.1"/>
</dbReference>
<dbReference type="EMBL" id="LN835301">
    <property type="protein sequence ID" value="CRG99147.1"/>
    <property type="molecule type" value="Genomic_DNA"/>
</dbReference>
<dbReference type="GeneID" id="39735248"/>
<proteinExistence type="predicted"/>
<dbReference type="OrthoDB" id="372522at2759"/>
<dbReference type="Proteomes" id="UP000220158">
    <property type="component" value="Chromosome 6"/>
</dbReference>
<dbReference type="AlphaFoldDB" id="A0A1J1H2L8"/>
<evidence type="ECO:0000313" key="3">
    <source>
        <dbReference type="Proteomes" id="UP000220158"/>
    </source>
</evidence>
<keyword evidence="3" id="KW-1185">Reference proteome</keyword>
<dbReference type="KEGG" id="prel:PRELSG_0612200"/>
<protein>
    <submittedName>
        <fullName evidence="2">Uncharacterized protein</fullName>
    </submittedName>
</protein>